<dbReference type="PANTHER" id="PTHR10438">
    <property type="entry name" value="THIOREDOXIN"/>
    <property type="match status" value="1"/>
</dbReference>
<dbReference type="Proteomes" id="UP001222027">
    <property type="component" value="Unassembled WGS sequence"/>
</dbReference>
<evidence type="ECO:0000313" key="3">
    <source>
        <dbReference type="Proteomes" id="UP001222027"/>
    </source>
</evidence>
<keyword evidence="3" id="KW-1185">Reference proteome</keyword>
<dbReference type="PANTHER" id="PTHR10438:SF434">
    <property type="entry name" value="THIOREDOXIN H9"/>
    <property type="match status" value="1"/>
</dbReference>
<dbReference type="InterPro" id="IPR017937">
    <property type="entry name" value="Thioredoxin_CS"/>
</dbReference>
<sequence length="316" mass="34531">MGSTGSAPTNSRLILGRGAPLLFRQDSVLELDPLQLQPPSNPACPNRTSSWVLASGCNCCPRHAACYLWVPGSWGLGRINENGYGFSCPNKPPEGCNPQAVVLRSSIPLHKKVSHALTSQFLPVDDNGVPVAADSNSDTGKGMSSGGCLSALVDRGSRRIDLYVLIIKARCCRQFSTIFSGKSAFHFFSLFFPKFYFPAVAGELLVCTGLSRQMGNCMRKNVGSSGNEDEVDFRGGNVHVITSKSDWEQKIAEANKDGKIVVANFSATWCGPCRTVAPVYRELSEKYRSLIFLTIDVDNLMDFCLSLRRKYSRLLD</sequence>
<dbReference type="InterPro" id="IPR036249">
    <property type="entry name" value="Thioredoxin-like_sf"/>
</dbReference>
<evidence type="ECO:0000259" key="1">
    <source>
        <dbReference type="PROSITE" id="PS51352"/>
    </source>
</evidence>
<feature type="domain" description="Thioredoxin" evidence="1">
    <location>
        <begin position="186"/>
        <end position="316"/>
    </location>
</feature>
<dbReference type="AlphaFoldDB" id="A0AAV8P8H6"/>
<organism evidence="2 3">
    <name type="scientific">Ensete ventricosum</name>
    <name type="common">Abyssinian banana</name>
    <name type="synonym">Musa ensete</name>
    <dbReference type="NCBI Taxonomy" id="4639"/>
    <lineage>
        <taxon>Eukaryota</taxon>
        <taxon>Viridiplantae</taxon>
        <taxon>Streptophyta</taxon>
        <taxon>Embryophyta</taxon>
        <taxon>Tracheophyta</taxon>
        <taxon>Spermatophyta</taxon>
        <taxon>Magnoliopsida</taxon>
        <taxon>Liliopsida</taxon>
        <taxon>Zingiberales</taxon>
        <taxon>Musaceae</taxon>
        <taxon>Ensete</taxon>
    </lineage>
</organism>
<accession>A0AAV8P8H6</accession>
<comment type="caution">
    <text evidence="2">The sequence shown here is derived from an EMBL/GenBank/DDBJ whole genome shotgun (WGS) entry which is preliminary data.</text>
</comment>
<evidence type="ECO:0000313" key="2">
    <source>
        <dbReference type="EMBL" id="KAJ8472081.1"/>
    </source>
</evidence>
<protein>
    <recommendedName>
        <fullName evidence="1">Thioredoxin domain-containing protein</fullName>
    </recommendedName>
</protein>
<dbReference type="EMBL" id="JAQQAF010000007">
    <property type="protein sequence ID" value="KAJ8472081.1"/>
    <property type="molecule type" value="Genomic_DNA"/>
</dbReference>
<dbReference type="PROSITE" id="PS51352">
    <property type="entry name" value="THIOREDOXIN_2"/>
    <property type="match status" value="1"/>
</dbReference>
<reference evidence="2 3" key="1">
    <citation type="submission" date="2022-12" db="EMBL/GenBank/DDBJ databases">
        <title>Chromosome-scale assembly of the Ensete ventricosum genome.</title>
        <authorList>
            <person name="Dussert Y."/>
            <person name="Stocks J."/>
            <person name="Wendawek A."/>
            <person name="Woldeyes F."/>
            <person name="Nichols R.A."/>
            <person name="Borrell J.S."/>
        </authorList>
    </citation>
    <scope>NUCLEOTIDE SEQUENCE [LARGE SCALE GENOMIC DNA]</scope>
    <source>
        <strain evidence="3">cv. Maze</strain>
        <tissue evidence="2">Seeds</tissue>
    </source>
</reference>
<gene>
    <name evidence="2" type="ORF">OPV22_026424</name>
</gene>
<dbReference type="PROSITE" id="PS00194">
    <property type="entry name" value="THIOREDOXIN_1"/>
    <property type="match status" value="1"/>
</dbReference>
<dbReference type="Gene3D" id="3.40.30.10">
    <property type="entry name" value="Glutaredoxin"/>
    <property type="match status" value="1"/>
</dbReference>
<dbReference type="CDD" id="cd02947">
    <property type="entry name" value="TRX_family"/>
    <property type="match status" value="1"/>
</dbReference>
<dbReference type="SUPFAM" id="SSF52833">
    <property type="entry name" value="Thioredoxin-like"/>
    <property type="match status" value="1"/>
</dbReference>
<proteinExistence type="predicted"/>
<dbReference type="InterPro" id="IPR050620">
    <property type="entry name" value="Thioredoxin_H-type-like"/>
</dbReference>
<name>A0AAV8P8H6_ENSVE</name>
<dbReference type="InterPro" id="IPR013766">
    <property type="entry name" value="Thioredoxin_domain"/>
</dbReference>
<dbReference type="Pfam" id="PF00085">
    <property type="entry name" value="Thioredoxin"/>
    <property type="match status" value="1"/>
</dbReference>